<reference evidence="3" key="1">
    <citation type="journal article" date="2022" name="New Phytol.">
        <title>Evolutionary transition to the ectomycorrhizal habit in the genomes of a hyperdiverse lineage of mushroom-forming fungi.</title>
        <authorList>
            <person name="Looney B."/>
            <person name="Miyauchi S."/>
            <person name="Morin E."/>
            <person name="Drula E."/>
            <person name="Courty P.E."/>
            <person name="Kohler A."/>
            <person name="Kuo A."/>
            <person name="LaButti K."/>
            <person name="Pangilinan J."/>
            <person name="Lipzen A."/>
            <person name="Riley R."/>
            <person name="Andreopoulos W."/>
            <person name="He G."/>
            <person name="Johnson J."/>
            <person name="Nolan M."/>
            <person name="Tritt A."/>
            <person name="Barry K.W."/>
            <person name="Grigoriev I.V."/>
            <person name="Nagy L.G."/>
            <person name="Hibbett D."/>
            <person name="Henrissat B."/>
            <person name="Matheny P.B."/>
            <person name="Labbe J."/>
            <person name="Martin F.M."/>
        </authorList>
    </citation>
    <scope>NUCLEOTIDE SEQUENCE</scope>
    <source>
        <strain evidence="3">BPL690</strain>
    </source>
</reference>
<dbReference type="GO" id="GO:0000055">
    <property type="term" value="P:ribosomal large subunit export from nucleus"/>
    <property type="evidence" value="ECO:0007669"/>
    <property type="project" value="TreeGrafter"/>
</dbReference>
<dbReference type="Gene3D" id="3.40.50.300">
    <property type="entry name" value="P-loop containing nucleotide triphosphate hydrolases"/>
    <property type="match status" value="1"/>
</dbReference>
<dbReference type="GO" id="GO:0005524">
    <property type="term" value="F:ATP binding"/>
    <property type="evidence" value="ECO:0007669"/>
    <property type="project" value="UniProtKB-KW"/>
</dbReference>
<dbReference type="GO" id="GO:0030687">
    <property type="term" value="C:preribosome, large subunit precursor"/>
    <property type="evidence" value="ECO:0007669"/>
    <property type="project" value="TreeGrafter"/>
</dbReference>
<dbReference type="EMBL" id="WTXG01000007">
    <property type="protein sequence ID" value="KAI0304299.1"/>
    <property type="molecule type" value="Genomic_DNA"/>
</dbReference>
<keyword evidence="1" id="KW-0547">Nucleotide-binding</keyword>
<dbReference type="GO" id="GO:0005634">
    <property type="term" value="C:nucleus"/>
    <property type="evidence" value="ECO:0007669"/>
    <property type="project" value="TreeGrafter"/>
</dbReference>
<evidence type="ECO:0000256" key="2">
    <source>
        <dbReference type="ARBA" id="ARBA00022840"/>
    </source>
</evidence>
<gene>
    <name evidence="3" type="ORF">B0F90DRAFT_1235453</name>
</gene>
<evidence type="ECO:0000313" key="3">
    <source>
        <dbReference type="EMBL" id="KAI0304299.1"/>
    </source>
</evidence>
<dbReference type="PANTHER" id="PTHR48103">
    <property type="entry name" value="MIDASIN-RELATED"/>
    <property type="match status" value="1"/>
</dbReference>
<dbReference type="InterPro" id="IPR027417">
    <property type="entry name" value="P-loop_NTPase"/>
</dbReference>
<dbReference type="Proteomes" id="UP001203297">
    <property type="component" value="Unassembled WGS sequence"/>
</dbReference>
<dbReference type="AlphaFoldDB" id="A0AAD4M6U2"/>
<evidence type="ECO:0008006" key="5">
    <source>
        <dbReference type="Google" id="ProtNLM"/>
    </source>
</evidence>
<name>A0AAD4M6U2_9AGAM</name>
<evidence type="ECO:0000256" key="1">
    <source>
        <dbReference type="ARBA" id="ARBA00022741"/>
    </source>
</evidence>
<proteinExistence type="predicted"/>
<comment type="caution">
    <text evidence="3">The sequence shown here is derived from an EMBL/GenBank/DDBJ whole genome shotgun (WGS) entry which is preliminary data.</text>
</comment>
<dbReference type="PANTHER" id="PTHR48103:SF2">
    <property type="entry name" value="MIDASIN"/>
    <property type="match status" value="1"/>
</dbReference>
<sequence>MADFYIKISSLASSLSNQTDRPITTRNIVTCVKVSSSSSCTAIVADTFRPFLIDLCARWIDSSDSSQALEDKLCALCFLLQPHTEIFPILSSFLQEYFPNSGPLSTIFGAALPGTVTPSHLHRVLLAYYRILVANPELPSHLDWPLDLLSRLFWPQHPDPGVRYLAIRCYALQSGMSEAEREKLENTLLGSMADAECPLEFGIDVHGCPNIIDGWLLPVIEKQRIHDARSAIATDTRDLSMGREDKAMQPFDLSPSVTSIHGVLMFRRYTIDATPVAALVPTNATVNALRTLALHISLRLPVLLTSPPSSGKTLLLSHLASTLHPRVKNQLVTINLADTSIDARSLLGSYVHSTGSRALSNGRKAFSYEP</sequence>
<organism evidence="3 4">
    <name type="scientific">Multifurca ochricompacta</name>
    <dbReference type="NCBI Taxonomy" id="376703"/>
    <lineage>
        <taxon>Eukaryota</taxon>
        <taxon>Fungi</taxon>
        <taxon>Dikarya</taxon>
        <taxon>Basidiomycota</taxon>
        <taxon>Agaricomycotina</taxon>
        <taxon>Agaricomycetes</taxon>
        <taxon>Russulales</taxon>
        <taxon>Russulaceae</taxon>
        <taxon>Multifurca</taxon>
    </lineage>
</organism>
<keyword evidence="4" id="KW-1185">Reference proteome</keyword>
<dbReference type="GO" id="GO:0000027">
    <property type="term" value="P:ribosomal large subunit assembly"/>
    <property type="evidence" value="ECO:0007669"/>
    <property type="project" value="TreeGrafter"/>
</dbReference>
<keyword evidence="2" id="KW-0067">ATP-binding</keyword>
<accession>A0AAD4M6U2</accession>
<evidence type="ECO:0000313" key="4">
    <source>
        <dbReference type="Proteomes" id="UP001203297"/>
    </source>
</evidence>
<protein>
    <recommendedName>
        <fullName evidence="5">Midasin</fullName>
    </recommendedName>
</protein>